<dbReference type="SUPFAM" id="SSF48008">
    <property type="entry name" value="GntR ligand-binding domain-like"/>
    <property type="match status" value="1"/>
</dbReference>
<dbReference type="InterPro" id="IPR008920">
    <property type="entry name" value="TF_FadR/GntR_C"/>
</dbReference>
<keyword evidence="2" id="KW-0238">DNA-binding</keyword>
<dbReference type="CDD" id="cd07377">
    <property type="entry name" value="WHTH_GntR"/>
    <property type="match status" value="1"/>
</dbReference>
<dbReference type="InterPro" id="IPR036390">
    <property type="entry name" value="WH_DNA-bd_sf"/>
</dbReference>
<keyword evidence="1" id="KW-0805">Transcription regulation</keyword>
<reference evidence="6" key="1">
    <citation type="journal article" date="2019" name="Int. J. Syst. Evol. Microbiol.">
        <title>The Global Catalogue of Microorganisms (GCM) 10K type strain sequencing project: providing services to taxonomists for standard genome sequencing and annotation.</title>
        <authorList>
            <consortium name="The Broad Institute Genomics Platform"/>
            <consortium name="The Broad Institute Genome Sequencing Center for Infectious Disease"/>
            <person name="Wu L."/>
            <person name="Ma J."/>
        </authorList>
    </citation>
    <scope>NUCLEOTIDE SEQUENCE [LARGE SCALE GENOMIC DNA]</scope>
    <source>
        <strain evidence="6">TISTR 1514</strain>
    </source>
</reference>
<comment type="caution">
    <text evidence="5">The sequence shown here is derived from an EMBL/GenBank/DDBJ whole genome shotgun (WGS) entry which is preliminary data.</text>
</comment>
<feature type="domain" description="HTH gntR-type" evidence="4">
    <location>
        <begin position="3"/>
        <end position="71"/>
    </location>
</feature>
<keyword evidence="3" id="KW-0804">Transcription</keyword>
<evidence type="ECO:0000256" key="1">
    <source>
        <dbReference type="ARBA" id="ARBA00023015"/>
    </source>
</evidence>
<keyword evidence="6" id="KW-1185">Reference proteome</keyword>
<dbReference type="Gene3D" id="1.20.120.530">
    <property type="entry name" value="GntR ligand-binding domain-like"/>
    <property type="match status" value="1"/>
</dbReference>
<accession>A0ABW5UXN0</accession>
<evidence type="ECO:0000256" key="2">
    <source>
        <dbReference type="ARBA" id="ARBA00023125"/>
    </source>
</evidence>
<evidence type="ECO:0000259" key="4">
    <source>
        <dbReference type="PROSITE" id="PS50949"/>
    </source>
</evidence>
<gene>
    <name evidence="5" type="ORF">ACFSW7_08760</name>
</gene>
<dbReference type="InterPro" id="IPR000524">
    <property type="entry name" value="Tscrpt_reg_HTH_GntR"/>
</dbReference>
<evidence type="ECO:0000313" key="5">
    <source>
        <dbReference type="EMBL" id="MFD2758468.1"/>
    </source>
</evidence>
<dbReference type="PANTHER" id="PTHR43537:SF24">
    <property type="entry name" value="GLUCONATE OPERON TRANSCRIPTIONAL REPRESSOR"/>
    <property type="match status" value="1"/>
</dbReference>
<dbReference type="PANTHER" id="PTHR43537">
    <property type="entry name" value="TRANSCRIPTIONAL REGULATOR, GNTR FAMILY"/>
    <property type="match status" value="1"/>
</dbReference>
<dbReference type="SUPFAM" id="SSF46785">
    <property type="entry name" value="Winged helix' DNA-binding domain"/>
    <property type="match status" value="1"/>
</dbReference>
<dbReference type="Gene3D" id="1.10.10.10">
    <property type="entry name" value="Winged helix-like DNA-binding domain superfamily/Winged helix DNA-binding domain"/>
    <property type="match status" value="1"/>
</dbReference>
<dbReference type="PRINTS" id="PR00035">
    <property type="entry name" value="HTHGNTR"/>
</dbReference>
<dbReference type="RefSeq" id="WP_019617788.1">
    <property type="nucleotide sequence ID" value="NZ_JBHUNE010000006.1"/>
</dbReference>
<organism evidence="5 6">
    <name type="scientific">Gulosibacter faecalis</name>
    <dbReference type="NCBI Taxonomy" id="272240"/>
    <lineage>
        <taxon>Bacteria</taxon>
        <taxon>Bacillati</taxon>
        <taxon>Actinomycetota</taxon>
        <taxon>Actinomycetes</taxon>
        <taxon>Micrococcales</taxon>
        <taxon>Microbacteriaceae</taxon>
        <taxon>Gulosibacter</taxon>
    </lineage>
</organism>
<proteinExistence type="predicted"/>
<dbReference type="EMBL" id="JBHUNE010000006">
    <property type="protein sequence ID" value="MFD2758468.1"/>
    <property type="molecule type" value="Genomic_DNA"/>
</dbReference>
<evidence type="ECO:0000313" key="6">
    <source>
        <dbReference type="Proteomes" id="UP001597492"/>
    </source>
</evidence>
<dbReference type="InterPro" id="IPR036388">
    <property type="entry name" value="WH-like_DNA-bd_sf"/>
</dbReference>
<dbReference type="SMART" id="SM00895">
    <property type="entry name" value="FCD"/>
    <property type="match status" value="1"/>
</dbReference>
<dbReference type="SMART" id="SM00345">
    <property type="entry name" value="HTH_GNTR"/>
    <property type="match status" value="1"/>
</dbReference>
<evidence type="ECO:0000256" key="3">
    <source>
        <dbReference type="ARBA" id="ARBA00023163"/>
    </source>
</evidence>
<dbReference type="Pfam" id="PF07729">
    <property type="entry name" value="FCD"/>
    <property type="match status" value="1"/>
</dbReference>
<dbReference type="InterPro" id="IPR011711">
    <property type="entry name" value="GntR_C"/>
</dbReference>
<name>A0ABW5UXN0_9MICO</name>
<dbReference type="Pfam" id="PF00392">
    <property type="entry name" value="GntR"/>
    <property type="match status" value="1"/>
</dbReference>
<sequence length="225" mass="23926">MHVTRAEELADLLAARIIDGTVAPGERLPSENKLVAEHGVSRTVVREALHRLQSRGLVRTRLGSGSYALTPPSDRGEDAWLTASGAAEREELHAFRIAIETEAAALAARRPDPAVLDELADALARLELATLPADTISADFAFHRAVAAASGNRYLLGAVDRLGPRALVIPPARIDEAPRDAAETAAVVAEHRDVLEALRRGDVLAASAAMRTHLVASTVRRSPLA</sequence>
<dbReference type="PROSITE" id="PS50949">
    <property type="entry name" value="HTH_GNTR"/>
    <property type="match status" value="1"/>
</dbReference>
<protein>
    <submittedName>
        <fullName evidence="5">FadR/GntR family transcriptional regulator</fullName>
    </submittedName>
</protein>
<dbReference type="Proteomes" id="UP001597492">
    <property type="component" value="Unassembled WGS sequence"/>
</dbReference>